<organism evidence="3 4">
    <name type="scientific">Halorubrum californiense DSM 19288</name>
    <dbReference type="NCBI Taxonomy" id="1227465"/>
    <lineage>
        <taxon>Archaea</taxon>
        <taxon>Methanobacteriati</taxon>
        <taxon>Methanobacteriota</taxon>
        <taxon>Stenosarchaea group</taxon>
        <taxon>Halobacteria</taxon>
        <taxon>Halobacteriales</taxon>
        <taxon>Haloferacaceae</taxon>
        <taxon>Halorubrum</taxon>
    </lineage>
</organism>
<name>M0EHS9_9EURY</name>
<dbReference type="Pfam" id="PF12146">
    <property type="entry name" value="Hydrolase_4"/>
    <property type="match status" value="1"/>
</dbReference>
<sequence>MTRRKPVNRAQRRLARPARERFATRAVAFDVDGATCRGTLYLPGGDADDPPVVLMAPGLGAGRTFGYPAVAERFADAGYAALLFDHPEFGESDGDSQAVDLDRQRAAYEAAIDRANRVDDTADDLVLWGASLSAAHVLTLAAERRDVDAVVGLVPMLDGRAIAVRRGGRYLLRSGAAGLRDLLGHRIGRGRTVPIVGGTEECAAITEPGAERKYIDLVDRESAWRNETPARSLLGLVGYRPVTRLDEVDAPTLLLAGTDDNIVDADAVADAGERLSRGTVVTMPADHFSVLGDDFEGAVGHQLSFLKDALE</sequence>
<protein>
    <submittedName>
        <fullName evidence="3">Peptidase S15</fullName>
    </submittedName>
</protein>
<dbReference type="InterPro" id="IPR022742">
    <property type="entry name" value="Hydrolase_4"/>
</dbReference>
<dbReference type="InterPro" id="IPR050261">
    <property type="entry name" value="FrsA_esterase"/>
</dbReference>
<keyword evidence="1" id="KW-0378">Hydrolase</keyword>
<dbReference type="InterPro" id="IPR029058">
    <property type="entry name" value="AB_hydrolase_fold"/>
</dbReference>
<evidence type="ECO:0000256" key="1">
    <source>
        <dbReference type="ARBA" id="ARBA00022801"/>
    </source>
</evidence>
<dbReference type="EMBL" id="AOJK01000025">
    <property type="protein sequence ID" value="ELZ45959.1"/>
    <property type="molecule type" value="Genomic_DNA"/>
</dbReference>
<evidence type="ECO:0000313" key="3">
    <source>
        <dbReference type="EMBL" id="ELZ45959.1"/>
    </source>
</evidence>
<accession>M0EHS9</accession>
<dbReference type="OrthoDB" id="11256at2157"/>
<evidence type="ECO:0000259" key="2">
    <source>
        <dbReference type="Pfam" id="PF12146"/>
    </source>
</evidence>
<dbReference type="Gene3D" id="3.40.50.1820">
    <property type="entry name" value="alpha/beta hydrolase"/>
    <property type="match status" value="1"/>
</dbReference>
<comment type="caution">
    <text evidence="3">The sequence shown here is derived from an EMBL/GenBank/DDBJ whole genome shotgun (WGS) entry which is preliminary data.</text>
</comment>
<dbReference type="AlphaFoldDB" id="M0EHS9"/>
<dbReference type="SUPFAM" id="SSF53474">
    <property type="entry name" value="alpha/beta-Hydrolases"/>
    <property type="match status" value="1"/>
</dbReference>
<feature type="domain" description="Serine aminopeptidase S33" evidence="2">
    <location>
        <begin position="66"/>
        <end position="276"/>
    </location>
</feature>
<dbReference type="Proteomes" id="UP000011586">
    <property type="component" value="Unassembled WGS sequence"/>
</dbReference>
<gene>
    <name evidence="3" type="ORF">C463_05995</name>
</gene>
<dbReference type="PATRIC" id="fig|1227465.4.peg.1178"/>
<dbReference type="RefSeq" id="WP_008441946.1">
    <property type="nucleotide sequence ID" value="NZ_AOJK01000025.1"/>
</dbReference>
<dbReference type="GO" id="GO:0016788">
    <property type="term" value="F:hydrolase activity, acting on ester bonds"/>
    <property type="evidence" value="ECO:0007669"/>
    <property type="project" value="UniProtKB-ARBA"/>
</dbReference>
<dbReference type="PANTHER" id="PTHR22946">
    <property type="entry name" value="DIENELACTONE HYDROLASE DOMAIN-CONTAINING PROTEIN-RELATED"/>
    <property type="match status" value="1"/>
</dbReference>
<evidence type="ECO:0000313" key="4">
    <source>
        <dbReference type="Proteomes" id="UP000011586"/>
    </source>
</evidence>
<dbReference type="PANTHER" id="PTHR22946:SF9">
    <property type="entry name" value="POLYKETIDE TRANSFERASE AF380"/>
    <property type="match status" value="1"/>
</dbReference>
<reference evidence="3 4" key="1">
    <citation type="journal article" date="2014" name="PLoS Genet.">
        <title>Phylogenetically driven sequencing of extremely halophilic archaea reveals strategies for static and dynamic osmo-response.</title>
        <authorList>
            <person name="Becker E.A."/>
            <person name="Seitzer P.M."/>
            <person name="Tritt A."/>
            <person name="Larsen D."/>
            <person name="Krusor M."/>
            <person name="Yao A.I."/>
            <person name="Wu D."/>
            <person name="Madern D."/>
            <person name="Eisen J.A."/>
            <person name="Darling A.E."/>
            <person name="Facciotti M.T."/>
        </authorList>
    </citation>
    <scope>NUCLEOTIDE SEQUENCE [LARGE SCALE GENOMIC DNA]</scope>
    <source>
        <strain evidence="3 4">DSM 19288</strain>
    </source>
</reference>
<keyword evidence="4" id="KW-1185">Reference proteome</keyword>
<dbReference type="STRING" id="1227465.C463_05995"/>
<proteinExistence type="predicted"/>